<name>A0A0C3FD86_PILCF</name>
<dbReference type="AlphaFoldDB" id="A0A0C3FD86"/>
<evidence type="ECO:0000256" key="2">
    <source>
        <dbReference type="ARBA" id="ARBA00022448"/>
    </source>
</evidence>
<keyword evidence="2" id="KW-0813">Transport</keyword>
<keyword evidence="6 8" id="KW-0472">Membrane</keyword>
<dbReference type="GO" id="GO:0016020">
    <property type="term" value="C:membrane"/>
    <property type="evidence" value="ECO:0007669"/>
    <property type="project" value="UniProtKB-SubCell"/>
</dbReference>
<evidence type="ECO:0000256" key="4">
    <source>
        <dbReference type="ARBA" id="ARBA00022989"/>
    </source>
</evidence>
<feature type="transmembrane region" description="Helical" evidence="8">
    <location>
        <begin position="204"/>
        <end position="227"/>
    </location>
</feature>
<feature type="transmembrane region" description="Helical" evidence="8">
    <location>
        <begin position="102"/>
        <end position="123"/>
    </location>
</feature>
<feature type="compositionally biased region" description="Polar residues" evidence="7">
    <location>
        <begin position="460"/>
        <end position="475"/>
    </location>
</feature>
<reference evidence="11" key="2">
    <citation type="submission" date="2015-01" db="EMBL/GenBank/DDBJ databases">
        <title>Evolutionary Origins and Diversification of the Mycorrhizal Mutualists.</title>
        <authorList>
            <consortium name="DOE Joint Genome Institute"/>
            <consortium name="Mycorrhizal Genomics Consortium"/>
            <person name="Kohler A."/>
            <person name="Kuo A."/>
            <person name="Nagy L.G."/>
            <person name="Floudas D."/>
            <person name="Copeland A."/>
            <person name="Barry K.W."/>
            <person name="Cichocki N."/>
            <person name="Veneault-Fourrey C."/>
            <person name="LaButti K."/>
            <person name="Lindquist E.A."/>
            <person name="Lipzen A."/>
            <person name="Lundell T."/>
            <person name="Morin E."/>
            <person name="Murat C."/>
            <person name="Riley R."/>
            <person name="Ohm R."/>
            <person name="Sun H."/>
            <person name="Tunlid A."/>
            <person name="Henrissat B."/>
            <person name="Grigoriev I.V."/>
            <person name="Hibbett D.S."/>
            <person name="Martin F."/>
        </authorList>
    </citation>
    <scope>NUCLEOTIDE SEQUENCE [LARGE SCALE GENOMIC DNA]</scope>
    <source>
        <strain evidence="11">F 1598</strain>
    </source>
</reference>
<feature type="transmembrane region" description="Helical" evidence="8">
    <location>
        <begin position="41"/>
        <end position="62"/>
    </location>
</feature>
<dbReference type="GO" id="GO:0015297">
    <property type="term" value="F:antiporter activity"/>
    <property type="evidence" value="ECO:0007669"/>
    <property type="project" value="InterPro"/>
</dbReference>
<dbReference type="Proteomes" id="UP000054166">
    <property type="component" value="Unassembled WGS sequence"/>
</dbReference>
<dbReference type="InterPro" id="IPR038770">
    <property type="entry name" value="Na+/solute_symporter_sf"/>
</dbReference>
<organism evidence="10 11">
    <name type="scientific">Piloderma croceum (strain F 1598)</name>
    <dbReference type="NCBI Taxonomy" id="765440"/>
    <lineage>
        <taxon>Eukaryota</taxon>
        <taxon>Fungi</taxon>
        <taxon>Dikarya</taxon>
        <taxon>Basidiomycota</taxon>
        <taxon>Agaricomycotina</taxon>
        <taxon>Agaricomycetes</taxon>
        <taxon>Agaricomycetidae</taxon>
        <taxon>Atheliales</taxon>
        <taxon>Atheliaceae</taxon>
        <taxon>Piloderma</taxon>
    </lineage>
</organism>
<feature type="transmembrane region" description="Helical" evidence="8">
    <location>
        <begin position="135"/>
        <end position="158"/>
    </location>
</feature>
<evidence type="ECO:0000256" key="7">
    <source>
        <dbReference type="SAM" id="MobiDB-lite"/>
    </source>
</evidence>
<feature type="region of interest" description="Disordered" evidence="7">
    <location>
        <begin position="454"/>
        <end position="485"/>
    </location>
</feature>
<evidence type="ECO:0000313" key="10">
    <source>
        <dbReference type="EMBL" id="KIM77674.1"/>
    </source>
</evidence>
<dbReference type="PANTHER" id="PTHR32468">
    <property type="entry name" value="CATION/H + ANTIPORTER"/>
    <property type="match status" value="1"/>
</dbReference>
<protein>
    <recommendedName>
        <fullName evidence="9">Cation/H+ exchanger transmembrane domain-containing protein</fullName>
    </recommendedName>
</protein>
<dbReference type="InterPro" id="IPR050794">
    <property type="entry name" value="CPA2_transporter"/>
</dbReference>
<dbReference type="Gene3D" id="1.20.1530.20">
    <property type="match status" value="1"/>
</dbReference>
<evidence type="ECO:0000256" key="1">
    <source>
        <dbReference type="ARBA" id="ARBA00004141"/>
    </source>
</evidence>
<feature type="transmembrane region" description="Helical" evidence="8">
    <location>
        <begin position="170"/>
        <end position="192"/>
    </location>
</feature>
<dbReference type="HOGENOM" id="CLU_005126_7_0_1"/>
<keyword evidence="11" id="KW-1185">Reference proteome</keyword>
<dbReference type="OrthoDB" id="2687058at2759"/>
<feature type="transmembrane region" description="Helical" evidence="8">
    <location>
        <begin position="233"/>
        <end position="253"/>
    </location>
</feature>
<keyword evidence="5" id="KW-0406">Ion transport</keyword>
<reference evidence="10 11" key="1">
    <citation type="submission" date="2014-04" db="EMBL/GenBank/DDBJ databases">
        <authorList>
            <consortium name="DOE Joint Genome Institute"/>
            <person name="Kuo A."/>
            <person name="Tarkka M."/>
            <person name="Buscot F."/>
            <person name="Kohler A."/>
            <person name="Nagy L.G."/>
            <person name="Floudas D."/>
            <person name="Copeland A."/>
            <person name="Barry K.W."/>
            <person name="Cichocki N."/>
            <person name="Veneault-Fourrey C."/>
            <person name="LaButti K."/>
            <person name="Lindquist E.A."/>
            <person name="Lipzen A."/>
            <person name="Lundell T."/>
            <person name="Morin E."/>
            <person name="Murat C."/>
            <person name="Sun H."/>
            <person name="Tunlid A."/>
            <person name="Henrissat B."/>
            <person name="Grigoriev I.V."/>
            <person name="Hibbett D.S."/>
            <person name="Martin F."/>
            <person name="Nordberg H.P."/>
            <person name="Cantor M.N."/>
            <person name="Hua S.X."/>
        </authorList>
    </citation>
    <scope>NUCLEOTIDE SEQUENCE [LARGE SCALE GENOMIC DNA]</scope>
    <source>
        <strain evidence="10 11">F 1598</strain>
    </source>
</reference>
<dbReference type="GO" id="GO:1902600">
    <property type="term" value="P:proton transmembrane transport"/>
    <property type="evidence" value="ECO:0007669"/>
    <property type="project" value="InterPro"/>
</dbReference>
<dbReference type="EMBL" id="KN833022">
    <property type="protein sequence ID" value="KIM77674.1"/>
    <property type="molecule type" value="Genomic_DNA"/>
</dbReference>
<dbReference type="PANTHER" id="PTHR32468:SF0">
    <property type="entry name" value="K(+)_H(+) ANTIPORTER 1"/>
    <property type="match status" value="1"/>
</dbReference>
<feature type="transmembrane region" description="Helical" evidence="8">
    <location>
        <begin position="274"/>
        <end position="298"/>
    </location>
</feature>
<keyword evidence="4 8" id="KW-1133">Transmembrane helix</keyword>
<dbReference type="Pfam" id="PF00999">
    <property type="entry name" value="Na_H_Exchanger"/>
    <property type="match status" value="1"/>
</dbReference>
<feature type="transmembrane region" description="Helical" evidence="8">
    <location>
        <begin position="74"/>
        <end position="96"/>
    </location>
</feature>
<evidence type="ECO:0000256" key="8">
    <source>
        <dbReference type="SAM" id="Phobius"/>
    </source>
</evidence>
<accession>A0A0C3FD86</accession>
<sequence>MGQFANDLAGISRALVRREIPSQSSLFSGLNPSKYDPSNPMPLWVIQVVLIIAFTQLLNLILGRIRQPRVIAETISGVLLGPTVLGRIPGFTAAIFPEASIPLLSLTSTIGLVIFVFHVGLEIDVQIVKGKIKTSIAISAVGLLVPLGLGAALGVGIYRQFVHPSVNFGYFVLFSAVAVGITAFPVLCRILIETKLQGTTVGGVTLSAGLGNDIVGWILLALAVALVNAGNGITALYVLLTSVGFVLFMIYPVQYVYGRLVTWTGCEKEPSKTMMTLTLLMVFVAAFFTDIIGVHPLFGGFLAGFIIPREKGYAIAVWDKLEDLVSIIFLPLFFTLSGLQTNLELLNNGVTWGWTFLLCIVSFLAKFVPCFIAAKLSREFNLRESAAIGALMSCKGLVGLIVLNVGLQARIFDTRTFSMFILHAIILTFTTTPITLLVYPPKYRTLSGITGDRLDDEATPAQSMTSVGTAVTSNRGPVADSPPTS</sequence>
<evidence type="ECO:0000256" key="5">
    <source>
        <dbReference type="ARBA" id="ARBA00023065"/>
    </source>
</evidence>
<evidence type="ECO:0000313" key="11">
    <source>
        <dbReference type="Proteomes" id="UP000054166"/>
    </source>
</evidence>
<keyword evidence="3 8" id="KW-0812">Transmembrane</keyword>
<dbReference type="InterPro" id="IPR006153">
    <property type="entry name" value="Cation/H_exchanger_TM"/>
</dbReference>
<feature type="transmembrane region" description="Helical" evidence="8">
    <location>
        <begin position="386"/>
        <end position="407"/>
    </location>
</feature>
<dbReference type="InParanoid" id="A0A0C3FD86"/>
<comment type="subcellular location">
    <subcellularLocation>
        <location evidence="1">Membrane</location>
        <topology evidence="1">Multi-pass membrane protein</topology>
    </subcellularLocation>
</comment>
<gene>
    <name evidence="10" type="ORF">PILCRDRAFT_825111</name>
</gene>
<feature type="domain" description="Cation/H+ exchanger transmembrane" evidence="9">
    <location>
        <begin position="52"/>
        <end position="434"/>
    </location>
</feature>
<evidence type="ECO:0000256" key="3">
    <source>
        <dbReference type="ARBA" id="ARBA00022692"/>
    </source>
</evidence>
<dbReference type="FunCoup" id="A0A0C3FD86">
    <property type="interactions" value="17"/>
</dbReference>
<feature type="transmembrane region" description="Helical" evidence="8">
    <location>
        <begin position="352"/>
        <end position="374"/>
    </location>
</feature>
<evidence type="ECO:0000256" key="6">
    <source>
        <dbReference type="ARBA" id="ARBA00023136"/>
    </source>
</evidence>
<proteinExistence type="predicted"/>
<feature type="transmembrane region" description="Helical" evidence="8">
    <location>
        <begin position="419"/>
        <end position="439"/>
    </location>
</feature>
<evidence type="ECO:0000259" key="9">
    <source>
        <dbReference type="Pfam" id="PF00999"/>
    </source>
</evidence>